<reference evidence="2" key="2">
    <citation type="submission" date="2025-08" db="UniProtKB">
        <authorList>
            <consortium name="Ensembl"/>
        </authorList>
    </citation>
    <scope>IDENTIFICATION</scope>
</reference>
<proteinExistence type="predicted"/>
<dbReference type="Gene3D" id="3.60.10.10">
    <property type="entry name" value="Endonuclease/exonuclease/phosphatase"/>
    <property type="match status" value="1"/>
</dbReference>
<evidence type="ECO:0000313" key="2">
    <source>
        <dbReference type="Ensembl" id="ENSACAP00000031267.1"/>
    </source>
</evidence>
<name>A0A803T7S7_ANOCA</name>
<keyword evidence="3" id="KW-1185">Reference proteome</keyword>
<dbReference type="SUPFAM" id="SSF56672">
    <property type="entry name" value="DNA/RNA polymerases"/>
    <property type="match status" value="1"/>
</dbReference>
<sequence length="1248" mass="148616">MNEFTRQIKCFSNNVNGLNSPNKRRALTRQIKKGKFDIISFQETHISQRHGALLANKVYGKEFYSLDIKKKRGVVTYINNSIPAELKFKDSEGRVVAVEITIGSQKILICNIYAPNGPKTQFAKYLKEQIENTHLDQVIILGDFNGVLDTKMDKSTKKRCNKDRVSSLPKNFIRLKEDFDLIDAWRVKNPLNKDYTFYSHRHAGWSRIDMIWTTRTIFTKIDKIAITPRDKSDHCPMEMIINYKKVIPKWKFNENLMKKEEDIERYKKISKEYFDLNVSSDIKDATVWDAYKAVIRGHLIQQKARINKEKWKKMKEINLQIESNEKILKISPNNSKVNKELKNLKREKSRMELDQTANQLRFIKQFNFENANKPGKWLARKIRKKKQLQQVIQIKSDKECITKDEDILHEFNKFYSQLYKDDGTDKTKISQYLGNQKLEKISDHQREILNKEITENEIKKAISSLKPNKSPGPDGFSANFYKIMQDIIVTHLKRVMNEALQNKEIPDSWRDADIIVIPKENQDSSDVRNYRPISLLNTDYKIFTCILANRFKEFLNNWINSEQTGFLPGRKMKENVRCILDIIEYYDWNHQKEVALLSIDAEKAFDNLNWSFFKLLFKEIDIGYQFYNAVDTIYDKQRAKILINGQYSKNMKIEKGVRQGCPLSPLIFIFALEILLKNIKNDQELKGTKIKKNEFKYRAFADDIICVIEEPRAQISRWITKIEEYGEIAGFRLNRKKTKILTKNMTKTNQELLGSMTGISIVKKIKYLGIWLTAKNAQLLENNYKSMWGEIKQDLQKWQNLNISLLGRIASIKMNILPKMLYLFQNLPIIRSTKTIAEWNKDLSKFIWKGKKPRIRYATMTEKKDRGGFGLPNLQLYADACALTWIKDWCNLKKENILDLECFDLRRGWHAYIWYDKKCIEKNFGNHFIRSSLSKVWDKYKLHMYDKTPLWISPLEENNRKLLGWSQWPTYKDILIKENNEFRIRPIEDLKRRYKNLTWLQYAQIKEKFVRDNKVGFCSNEKFWDKILQSDKKEITKIYDKLLEWTNAAEEVKGCMVKWAQNIGHTIMMAEWETLWKKKIKYTYAWDLKENWLKSFHRWYITPQKLGKMYKGTQNSCWKCRDHIGSYYHVWWTCQEAGKFWKMIHTESQKILGKKFPMKPEYYLLNLTDSETQFNINDDKLFTYINTAARIIFAKHWKSQRIPGKEEWLEKMEDIRDMDELTFLLKMYKGHSIKRTDWDQYKKYMDAQ</sequence>
<reference evidence="2" key="1">
    <citation type="submission" date="2009-12" db="EMBL/GenBank/DDBJ databases">
        <title>The Genome Sequence of Anolis carolinensis (Green Anole Lizard).</title>
        <authorList>
            <consortium name="The Genome Sequencing Platform"/>
            <person name="Di Palma F."/>
            <person name="Alfoldi J."/>
            <person name="Heiman D."/>
            <person name="Young S."/>
            <person name="Grabherr M."/>
            <person name="Johnson J."/>
            <person name="Lander E.S."/>
            <person name="Lindblad-Toh K."/>
        </authorList>
    </citation>
    <scope>NUCLEOTIDE SEQUENCE [LARGE SCALE GENOMIC DNA]</scope>
    <source>
        <strain evidence="2">JBL SC #1</strain>
    </source>
</reference>
<organism evidence="2 3">
    <name type="scientific">Anolis carolinensis</name>
    <name type="common">Green anole</name>
    <name type="synonym">American chameleon</name>
    <dbReference type="NCBI Taxonomy" id="28377"/>
    <lineage>
        <taxon>Eukaryota</taxon>
        <taxon>Metazoa</taxon>
        <taxon>Chordata</taxon>
        <taxon>Craniata</taxon>
        <taxon>Vertebrata</taxon>
        <taxon>Euteleostomi</taxon>
        <taxon>Lepidosauria</taxon>
        <taxon>Squamata</taxon>
        <taxon>Bifurcata</taxon>
        <taxon>Unidentata</taxon>
        <taxon>Episquamata</taxon>
        <taxon>Toxicofera</taxon>
        <taxon>Iguania</taxon>
        <taxon>Dactyloidae</taxon>
        <taxon>Anolis</taxon>
    </lineage>
</organism>
<reference evidence="2" key="3">
    <citation type="submission" date="2025-09" db="UniProtKB">
        <authorList>
            <consortium name="Ensembl"/>
        </authorList>
    </citation>
    <scope>IDENTIFICATION</scope>
</reference>
<dbReference type="CDD" id="cd09076">
    <property type="entry name" value="L1-EN"/>
    <property type="match status" value="1"/>
</dbReference>
<dbReference type="PANTHER" id="PTHR31635:SF196">
    <property type="entry name" value="REVERSE TRANSCRIPTASE DOMAIN-CONTAINING PROTEIN-RELATED"/>
    <property type="match status" value="1"/>
</dbReference>
<protein>
    <recommendedName>
        <fullName evidence="1">Reverse transcriptase domain-containing protein</fullName>
    </recommendedName>
</protein>
<dbReference type="PANTHER" id="PTHR31635">
    <property type="entry name" value="REVERSE TRANSCRIPTASE DOMAIN-CONTAINING PROTEIN-RELATED"/>
    <property type="match status" value="1"/>
</dbReference>
<dbReference type="CDD" id="cd01650">
    <property type="entry name" value="RT_nLTR_like"/>
    <property type="match status" value="1"/>
</dbReference>
<dbReference type="Ensembl" id="ENSACAT00000045477.1">
    <property type="protein sequence ID" value="ENSACAP00000031267.1"/>
    <property type="gene ID" value="ENSACAG00000039200.1"/>
</dbReference>
<dbReference type="GeneTree" id="ENSGT01150000286916"/>
<dbReference type="Proteomes" id="UP000001646">
    <property type="component" value="Unplaced"/>
</dbReference>
<dbReference type="InterPro" id="IPR043502">
    <property type="entry name" value="DNA/RNA_pol_sf"/>
</dbReference>
<evidence type="ECO:0000259" key="1">
    <source>
        <dbReference type="PROSITE" id="PS50878"/>
    </source>
</evidence>
<dbReference type="GO" id="GO:0003824">
    <property type="term" value="F:catalytic activity"/>
    <property type="evidence" value="ECO:0007669"/>
    <property type="project" value="InterPro"/>
</dbReference>
<dbReference type="SUPFAM" id="SSF56219">
    <property type="entry name" value="DNase I-like"/>
    <property type="match status" value="1"/>
</dbReference>
<dbReference type="Pfam" id="PF00078">
    <property type="entry name" value="RVT_1"/>
    <property type="match status" value="1"/>
</dbReference>
<dbReference type="InterPro" id="IPR005135">
    <property type="entry name" value="Endo/exonuclease/phosphatase"/>
</dbReference>
<dbReference type="InParanoid" id="A0A803T7S7"/>
<accession>A0A803T7S7</accession>
<dbReference type="Pfam" id="PF03372">
    <property type="entry name" value="Exo_endo_phos"/>
    <property type="match status" value="1"/>
</dbReference>
<feature type="domain" description="Reverse transcriptase" evidence="1">
    <location>
        <begin position="498"/>
        <end position="761"/>
    </location>
</feature>
<dbReference type="InterPro" id="IPR036691">
    <property type="entry name" value="Endo/exonu/phosph_ase_sf"/>
</dbReference>
<dbReference type="PROSITE" id="PS50878">
    <property type="entry name" value="RT_POL"/>
    <property type="match status" value="1"/>
</dbReference>
<dbReference type="AlphaFoldDB" id="A0A803T7S7"/>
<dbReference type="InterPro" id="IPR000477">
    <property type="entry name" value="RT_dom"/>
</dbReference>
<evidence type="ECO:0000313" key="3">
    <source>
        <dbReference type="Proteomes" id="UP000001646"/>
    </source>
</evidence>